<evidence type="ECO:0000313" key="1">
    <source>
        <dbReference type="EMBL" id="MBD2319706.1"/>
    </source>
</evidence>
<reference evidence="1 2" key="1">
    <citation type="journal article" date="2020" name="ISME J.">
        <title>Comparative genomics reveals insights into cyanobacterial evolution and habitat adaptation.</title>
        <authorList>
            <person name="Chen M.Y."/>
            <person name="Teng W.K."/>
            <person name="Zhao L."/>
            <person name="Hu C.X."/>
            <person name="Zhou Y.K."/>
            <person name="Han B.P."/>
            <person name="Song L.R."/>
            <person name="Shu W.S."/>
        </authorList>
    </citation>
    <scope>NUCLEOTIDE SEQUENCE [LARGE SCALE GENOMIC DNA]</scope>
    <source>
        <strain evidence="1 2">FACHB-1050</strain>
    </source>
</reference>
<dbReference type="RefSeq" id="WP_190581981.1">
    <property type="nucleotide sequence ID" value="NZ_CAWPQU010000059.1"/>
</dbReference>
<name>A0ABR8CGK3_9CYAN</name>
<proteinExistence type="predicted"/>
<keyword evidence="2" id="KW-1185">Reference proteome</keyword>
<sequence length="66" mass="7643">MRSHVQKLKEIATSVFKRDHLIIFFASEHILKAIANKFSELNSEMNPFLLTKPWLEIDSVAQPPVH</sequence>
<gene>
    <name evidence="1" type="ORF">H6G05_23065</name>
</gene>
<comment type="caution">
    <text evidence="1">The sequence shown here is derived from an EMBL/GenBank/DDBJ whole genome shotgun (WGS) entry which is preliminary data.</text>
</comment>
<organism evidence="1 2">
    <name type="scientific">Phormidium tenue FACHB-1050</name>
    <dbReference type="NCBI Taxonomy" id="2692857"/>
    <lineage>
        <taxon>Bacteria</taxon>
        <taxon>Bacillati</taxon>
        <taxon>Cyanobacteriota</taxon>
        <taxon>Cyanophyceae</taxon>
        <taxon>Oscillatoriophycideae</taxon>
        <taxon>Oscillatoriales</taxon>
        <taxon>Oscillatoriaceae</taxon>
        <taxon>Phormidium</taxon>
    </lineage>
</organism>
<evidence type="ECO:0000313" key="2">
    <source>
        <dbReference type="Proteomes" id="UP000618445"/>
    </source>
</evidence>
<accession>A0ABR8CGK3</accession>
<dbReference type="EMBL" id="JACJQY010000062">
    <property type="protein sequence ID" value="MBD2319706.1"/>
    <property type="molecule type" value="Genomic_DNA"/>
</dbReference>
<protein>
    <submittedName>
        <fullName evidence="1">Uncharacterized protein</fullName>
    </submittedName>
</protein>
<dbReference type="Proteomes" id="UP000618445">
    <property type="component" value="Unassembled WGS sequence"/>
</dbReference>